<dbReference type="GO" id="GO:0031167">
    <property type="term" value="P:rRNA methylation"/>
    <property type="evidence" value="ECO:0007669"/>
    <property type="project" value="InterPro"/>
</dbReference>
<dbReference type="CDD" id="cd02440">
    <property type="entry name" value="AdoMet_MTases"/>
    <property type="match status" value="1"/>
</dbReference>
<name>A0A6V1VNJ1_HETAK</name>
<feature type="compositionally biased region" description="Basic and acidic residues" evidence="3">
    <location>
        <begin position="83"/>
        <end position="96"/>
    </location>
</feature>
<feature type="chain" id="PRO_5030160837" evidence="4">
    <location>
        <begin position="21"/>
        <end position="313"/>
    </location>
</feature>
<keyword evidence="1" id="KW-0489">Methyltransferase</keyword>
<organism evidence="5">
    <name type="scientific">Heterosigma akashiwo</name>
    <name type="common">Chromophytic alga</name>
    <name type="synonym">Heterosigma carterae</name>
    <dbReference type="NCBI Taxonomy" id="2829"/>
    <lineage>
        <taxon>Eukaryota</taxon>
        <taxon>Sar</taxon>
        <taxon>Stramenopiles</taxon>
        <taxon>Ochrophyta</taxon>
        <taxon>Raphidophyceae</taxon>
        <taxon>Chattonellales</taxon>
        <taxon>Chattonellaceae</taxon>
        <taxon>Heterosigma</taxon>
    </lineage>
</organism>
<keyword evidence="4" id="KW-0732">Signal</keyword>
<keyword evidence="2" id="KW-0808">Transferase</keyword>
<protein>
    <submittedName>
        <fullName evidence="5">Uncharacterized protein</fullName>
    </submittedName>
</protein>
<evidence type="ECO:0000313" key="5">
    <source>
        <dbReference type="EMBL" id="CAE0644999.1"/>
    </source>
</evidence>
<feature type="signal peptide" evidence="4">
    <location>
        <begin position="1"/>
        <end position="20"/>
    </location>
</feature>
<evidence type="ECO:0000256" key="4">
    <source>
        <dbReference type="SAM" id="SignalP"/>
    </source>
</evidence>
<dbReference type="PANTHER" id="PTHR43542">
    <property type="entry name" value="METHYLTRANSFERASE"/>
    <property type="match status" value="1"/>
</dbReference>
<evidence type="ECO:0000256" key="1">
    <source>
        <dbReference type="ARBA" id="ARBA00022603"/>
    </source>
</evidence>
<evidence type="ECO:0000256" key="3">
    <source>
        <dbReference type="SAM" id="MobiDB-lite"/>
    </source>
</evidence>
<evidence type="ECO:0000256" key="2">
    <source>
        <dbReference type="ARBA" id="ARBA00022679"/>
    </source>
</evidence>
<feature type="region of interest" description="Disordered" evidence="3">
    <location>
        <begin position="46"/>
        <end position="99"/>
    </location>
</feature>
<dbReference type="InterPro" id="IPR004398">
    <property type="entry name" value="RNA_MeTrfase_RsmD"/>
</dbReference>
<dbReference type="PANTHER" id="PTHR43542:SF1">
    <property type="entry name" value="METHYLTRANSFERASE"/>
    <property type="match status" value="1"/>
</dbReference>
<reference evidence="5" key="1">
    <citation type="submission" date="2021-01" db="EMBL/GenBank/DDBJ databases">
        <authorList>
            <person name="Corre E."/>
            <person name="Pelletier E."/>
            <person name="Niang G."/>
            <person name="Scheremetjew M."/>
            <person name="Finn R."/>
            <person name="Kale V."/>
            <person name="Holt S."/>
            <person name="Cochrane G."/>
            <person name="Meng A."/>
            <person name="Brown T."/>
            <person name="Cohen L."/>
        </authorList>
    </citation>
    <scope>NUCLEOTIDE SEQUENCE</scope>
    <source>
        <strain evidence="5">CCMP3107</strain>
    </source>
</reference>
<dbReference type="InterPro" id="IPR029063">
    <property type="entry name" value="SAM-dependent_MTases_sf"/>
</dbReference>
<dbReference type="EMBL" id="HBIU01051764">
    <property type="protein sequence ID" value="CAE0644999.1"/>
    <property type="molecule type" value="Transcribed_RNA"/>
</dbReference>
<proteinExistence type="predicted"/>
<dbReference type="Pfam" id="PF03602">
    <property type="entry name" value="Cons_hypoth95"/>
    <property type="match status" value="1"/>
</dbReference>
<dbReference type="SUPFAM" id="SSF53335">
    <property type="entry name" value="S-adenosyl-L-methionine-dependent methyltransferases"/>
    <property type="match status" value="1"/>
</dbReference>
<dbReference type="AlphaFoldDB" id="A0A6V1VNJ1"/>
<sequence>MASILHLLVLGICLFKVCSAFLNPIAHRNVVTGLVLRQAQLPKNEDGVPMQQVKAPRPKRSSVASREKEELKKKLKRSSGGSGERRIRAQGKKREGGFNNPNKLRVMGGIARGRKIESPDVFLRPMMGKVKEALFSSLTNMGLFDSGSAKALDLFSGSGSVGIEALSRGASYACFVDFAKECCEVAMKNVVNVGFEPQQGQAVCASVYDFLADPARYGADHRFDLVTVTPPYEEVVYADLVQAVADSPAVGEDCVVVLEYPVELGSLPHLLGDGRLIGLRNKRYGRTVIATYIKNPSGKLEYNPKPEEFERLK</sequence>
<dbReference type="GO" id="GO:0008168">
    <property type="term" value="F:methyltransferase activity"/>
    <property type="evidence" value="ECO:0007669"/>
    <property type="project" value="UniProtKB-KW"/>
</dbReference>
<accession>A0A6V1VNJ1</accession>
<dbReference type="Gene3D" id="3.40.50.150">
    <property type="entry name" value="Vaccinia Virus protein VP39"/>
    <property type="match status" value="1"/>
</dbReference>
<gene>
    <name evidence="5" type="ORF">HAKA00212_LOCUS22917</name>
</gene>